<organism evidence="2 3">
    <name type="scientific">Georgenia subflava</name>
    <dbReference type="NCBI Taxonomy" id="1622177"/>
    <lineage>
        <taxon>Bacteria</taxon>
        <taxon>Bacillati</taxon>
        <taxon>Actinomycetota</taxon>
        <taxon>Actinomycetes</taxon>
        <taxon>Micrococcales</taxon>
        <taxon>Bogoriellaceae</taxon>
        <taxon>Georgenia</taxon>
    </lineage>
</organism>
<feature type="region of interest" description="Disordered" evidence="1">
    <location>
        <begin position="41"/>
        <end position="61"/>
    </location>
</feature>
<accession>A0A6N7EMS4</accession>
<dbReference type="AlphaFoldDB" id="A0A6N7EMS4"/>
<sequence length="61" mass="7072">MEGNEDEGHTMTHISEQMVNILHEERLAKAEHARLVRSYEPDRLAPRRWFTPRRPPAPGGP</sequence>
<evidence type="ECO:0000313" key="2">
    <source>
        <dbReference type="EMBL" id="MPV37446.1"/>
    </source>
</evidence>
<evidence type="ECO:0000313" key="3">
    <source>
        <dbReference type="Proteomes" id="UP000437709"/>
    </source>
</evidence>
<dbReference type="Proteomes" id="UP000437709">
    <property type="component" value="Unassembled WGS sequence"/>
</dbReference>
<protein>
    <submittedName>
        <fullName evidence="2">Uncharacterized protein</fullName>
    </submittedName>
</protein>
<dbReference type="EMBL" id="WHPC01000036">
    <property type="protein sequence ID" value="MPV37446.1"/>
    <property type="molecule type" value="Genomic_DNA"/>
</dbReference>
<reference evidence="2 3" key="1">
    <citation type="submission" date="2019-10" db="EMBL/GenBank/DDBJ databases">
        <title>Georgenia wutianyii sp. nov. and Georgenia yuyongxinii sp. nov. isolated from plateau pika (Ochotona curzoniae) in the Qinghai-Tibet plateau of China.</title>
        <authorList>
            <person name="Tian Z."/>
        </authorList>
    </citation>
    <scope>NUCLEOTIDE SEQUENCE [LARGE SCALE GENOMIC DNA]</scope>
    <source>
        <strain evidence="2 3">JCM 19765</strain>
    </source>
</reference>
<dbReference type="RefSeq" id="WP_152193933.1">
    <property type="nucleotide sequence ID" value="NZ_VUKD01000001.1"/>
</dbReference>
<name>A0A6N7EMS4_9MICO</name>
<gene>
    <name evidence="2" type="ORF">GB881_10380</name>
</gene>
<evidence type="ECO:0000256" key="1">
    <source>
        <dbReference type="SAM" id="MobiDB-lite"/>
    </source>
</evidence>
<keyword evidence="3" id="KW-1185">Reference proteome</keyword>
<proteinExistence type="predicted"/>
<comment type="caution">
    <text evidence="2">The sequence shown here is derived from an EMBL/GenBank/DDBJ whole genome shotgun (WGS) entry which is preliminary data.</text>
</comment>